<comment type="similarity">
    <text evidence="1 7">Belongs to the CtsR family.</text>
</comment>
<dbReference type="KEGG" id="ccl:Clocl_0544"/>
<dbReference type="InterPro" id="IPR041908">
    <property type="entry name" value="CtsR_C_sf"/>
</dbReference>
<evidence type="ECO:0000256" key="1">
    <source>
        <dbReference type="ARBA" id="ARBA00010189"/>
    </source>
</evidence>
<evidence type="ECO:0000313" key="11">
    <source>
        <dbReference type="Proteomes" id="UP000005435"/>
    </source>
</evidence>
<dbReference type="InterPro" id="IPR041473">
    <property type="entry name" value="CtsR_C"/>
</dbReference>
<evidence type="ECO:0000259" key="8">
    <source>
        <dbReference type="Pfam" id="PF05848"/>
    </source>
</evidence>
<reference evidence="10 11" key="2">
    <citation type="journal article" date="2012" name="Stand. Genomic Sci.">
        <title>Complete Genome Sequence of Clostridium clariflavum DSM 19732.</title>
        <authorList>
            <person name="Izquierdo J.A."/>
            <person name="Goodwin L."/>
            <person name="Davenport K.W."/>
            <person name="Teshima H."/>
            <person name="Bruce D."/>
            <person name="Detter C."/>
            <person name="Tapia R."/>
            <person name="Han S."/>
            <person name="Land M."/>
            <person name="Hauser L."/>
            <person name="Jeffries C.D."/>
            <person name="Han J."/>
            <person name="Pitluck S."/>
            <person name="Nolan M."/>
            <person name="Chen A."/>
            <person name="Huntemann M."/>
            <person name="Mavromatis K."/>
            <person name="Mikhailova N."/>
            <person name="Liolios K."/>
            <person name="Woyke T."/>
            <person name="Lynd L.R."/>
        </authorList>
    </citation>
    <scope>NUCLEOTIDE SEQUENCE [LARGE SCALE GENOMIC DNA]</scope>
    <source>
        <strain evidence="11">DSM 19732 / NBRC 101661 / EBR45</strain>
    </source>
</reference>
<dbReference type="Gene3D" id="1.10.1200.150">
    <property type="entry name" value="Transcriptional regulator CtsR, C-terminal domain"/>
    <property type="match status" value="1"/>
</dbReference>
<evidence type="ECO:0000259" key="9">
    <source>
        <dbReference type="Pfam" id="PF17727"/>
    </source>
</evidence>
<dbReference type="GO" id="GO:0003677">
    <property type="term" value="F:DNA binding"/>
    <property type="evidence" value="ECO:0007669"/>
    <property type="project" value="UniProtKB-UniRule"/>
</dbReference>
<gene>
    <name evidence="10" type="ordered locus">Clocl_0544</name>
</gene>
<dbReference type="Gene3D" id="3.30.56.130">
    <property type="entry name" value="Transcriptional regulator CtsR, winged HTH domain"/>
    <property type="match status" value="1"/>
</dbReference>
<dbReference type="STRING" id="720554.Clocl_0544"/>
<protein>
    <recommendedName>
        <fullName evidence="2 7">Transcriptional regulator CtsR</fullName>
    </recommendedName>
</protein>
<evidence type="ECO:0000256" key="7">
    <source>
        <dbReference type="PIRNR" id="PIRNR010607"/>
    </source>
</evidence>
<evidence type="ECO:0000256" key="4">
    <source>
        <dbReference type="ARBA" id="ARBA00023015"/>
    </source>
</evidence>
<dbReference type="Proteomes" id="UP000005435">
    <property type="component" value="Chromosome"/>
</dbReference>
<dbReference type="GO" id="GO:0006355">
    <property type="term" value="P:regulation of DNA-templated transcription"/>
    <property type="evidence" value="ECO:0007669"/>
    <property type="project" value="UniProtKB-UniRule"/>
</dbReference>
<evidence type="ECO:0000256" key="3">
    <source>
        <dbReference type="ARBA" id="ARBA00022491"/>
    </source>
</evidence>
<name>G8LT55_ACECE</name>
<dbReference type="InterPro" id="IPR008463">
    <property type="entry name" value="CtsR"/>
</dbReference>
<dbReference type="OrthoDB" id="1680813at2"/>
<dbReference type="eggNOG" id="COG4463">
    <property type="taxonomic scope" value="Bacteria"/>
</dbReference>
<organism evidence="10 11">
    <name type="scientific">Acetivibrio clariflavus (strain DSM 19732 / NBRC 101661 / EBR45)</name>
    <name type="common">Clostridium clariflavum</name>
    <dbReference type="NCBI Taxonomy" id="720554"/>
    <lineage>
        <taxon>Bacteria</taxon>
        <taxon>Bacillati</taxon>
        <taxon>Bacillota</taxon>
        <taxon>Clostridia</taxon>
        <taxon>Eubacteriales</taxon>
        <taxon>Oscillospiraceae</taxon>
        <taxon>Acetivibrio</taxon>
    </lineage>
</organism>
<dbReference type="InterPro" id="IPR040465">
    <property type="entry name" value="CtsR_N"/>
</dbReference>
<dbReference type="InterPro" id="IPR041902">
    <property type="entry name" value="CtsR_N_sf"/>
</dbReference>
<sequence>MAKLSDLIEEFIKQLISDTDGTVEIQRNELANYFKCVPSQINYVLDTRFTTERGYYVESKRGGGGCISIRRVSIEHKGKNYLMHIINSMGDNISQHSATVFINNFLDYEVISERDALLLKAATSDKALSLVPVENRGKVRASILKNMLVSLMV</sequence>
<dbReference type="PIRSF" id="PIRSF010607">
    <property type="entry name" value="Txn_repr_CtsR"/>
    <property type="match status" value="1"/>
</dbReference>
<evidence type="ECO:0000256" key="5">
    <source>
        <dbReference type="ARBA" id="ARBA00023125"/>
    </source>
</evidence>
<keyword evidence="5 7" id="KW-0238">DNA-binding</keyword>
<keyword evidence="6 7" id="KW-0804">Transcription</keyword>
<dbReference type="Pfam" id="PF17727">
    <property type="entry name" value="CtsR_C"/>
    <property type="match status" value="1"/>
</dbReference>
<keyword evidence="4 7" id="KW-0805">Transcription regulation</keyword>
<feature type="domain" description="CtsR N-terminal HTH" evidence="8">
    <location>
        <begin position="3"/>
        <end position="72"/>
    </location>
</feature>
<evidence type="ECO:0000256" key="6">
    <source>
        <dbReference type="ARBA" id="ARBA00023163"/>
    </source>
</evidence>
<dbReference type="AlphaFoldDB" id="G8LT55"/>
<reference evidence="11" key="1">
    <citation type="submission" date="2011-12" db="EMBL/GenBank/DDBJ databases">
        <title>Complete sequence of Clostridium clariflavum DSM 19732.</title>
        <authorList>
            <consortium name="US DOE Joint Genome Institute"/>
            <person name="Lucas S."/>
            <person name="Han J."/>
            <person name="Lapidus A."/>
            <person name="Cheng J.-F."/>
            <person name="Goodwin L."/>
            <person name="Pitluck S."/>
            <person name="Peters L."/>
            <person name="Teshima H."/>
            <person name="Detter J.C."/>
            <person name="Han C."/>
            <person name="Tapia R."/>
            <person name="Land M."/>
            <person name="Hauser L."/>
            <person name="Kyrpides N."/>
            <person name="Ivanova N."/>
            <person name="Pagani I."/>
            <person name="Kitzmiller T."/>
            <person name="Lynd L."/>
            <person name="Izquierdo J."/>
            <person name="Woyke T."/>
        </authorList>
    </citation>
    <scope>NUCLEOTIDE SEQUENCE [LARGE SCALE GENOMIC DNA]</scope>
    <source>
        <strain evidence="11">DSM 19732 / NBRC 101661 / EBR45</strain>
    </source>
</reference>
<evidence type="ECO:0000256" key="2">
    <source>
        <dbReference type="ARBA" id="ARBA00014129"/>
    </source>
</evidence>
<dbReference type="HOGENOM" id="CLU_118139_0_0_9"/>
<keyword evidence="11" id="KW-1185">Reference proteome</keyword>
<proteinExistence type="inferred from homology"/>
<evidence type="ECO:0000313" key="10">
    <source>
        <dbReference type="EMBL" id="AEV67259.1"/>
    </source>
</evidence>
<keyword evidence="3 7" id="KW-0678">Repressor</keyword>
<accession>G8LT55</accession>
<dbReference type="Pfam" id="PF05848">
    <property type="entry name" value="CtsR"/>
    <property type="match status" value="1"/>
</dbReference>
<dbReference type="EMBL" id="CP003065">
    <property type="protein sequence ID" value="AEV67259.1"/>
    <property type="molecule type" value="Genomic_DNA"/>
</dbReference>
<dbReference type="RefSeq" id="WP_014253890.1">
    <property type="nucleotide sequence ID" value="NC_016627.1"/>
</dbReference>
<feature type="domain" description="CtsR C-terminal dimerization" evidence="9">
    <location>
        <begin position="79"/>
        <end position="148"/>
    </location>
</feature>